<dbReference type="GO" id="GO:0005886">
    <property type="term" value="C:plasma membrane"/>
    <property type="evidence" value="ECO:0007669"/>
    <property type="project" value="TreeGrafter"/>
</dbReference>
<proteinExistence type="predicted"/>
<dbReference type="Proteomes" id="UP000027936">
    <property type="component" value="Unassembled WGS sequence"/>
</dbReference>
<reference evidence="6 7" key="1">
    <citation type="submission" date="2014-04" db="EMBL/GenBank/DDBJ databases">
        <title>Draft genome sequence of Bacillus azotoformans MEV2011, a (co-) denitrifying strain unable to grow in the presence of oxygen.</title>
        <authorList>
            <person name="Nielsen M."/>
            <person name="Schreiber L."/>
            <person name="Finster K."/>
            <person name="Schramm A."/>
        </authorList>
    </citation>
    <scope>NUCLEOTIDE SEQUENCE [LARGE SCALE GENOMIC DNA]</scope>
    <source>
        <strain evidence="6 7">MEV2011</strain>
    </source>
</reference>
<dbReference type="PANTHER" id="PTHR43652">
    <property type="entry name" value="BASIC AMINO ACID ANTIPORTER YFCC-RELATED"/>
    <property type="match status" value="1"/>
</dbReference>
<dbReference type="InterPro" id="IPR051679">
    <property type="entry name" value="DASS-Related_Transporters"/>
</dbReference>
<protein>
    <submittedName>
        <fullName evidence="6">Di-/tricarboxylate transporter</fullName>
    </submittedName>
</protein>
<evidence type="ECO:0000313" key="6">
    <source>
        <dbReference type="EMBL" id="KEF35886.1"/>
    </source>
</evidence>
<sequence length="174" mass="18409">MLTPKIGVFSWKEAEANIPWGTIILFAAGISLGTVLLKTQAANWMSTAMFSSIGISTLSVLGIIAAVAAFNFLIHLGFASATSLASAFIPVVISLTQGLEGYSIATLIGIVLIQQFVVSFGFLLPVNAPQNMVAYGTGAFTTKDFLKSGVPLTVIGYLLILLFAATYWNWVGLL</sequence>
<comment type="caution">
    <text evidence="6">The sequence shown here is derived from an EMBL/GenBank/DDBJ whole genome shotgun (WGS) entry which is preliminary data.</text>
</comment>
<accession>A0A072NEA5</accession>
<evidence type="ECO:0000256" key="2">
    <source>
        <dbReference type="ARBA" id="ARBA00022692"/>
    </source>
</evidence>
<feature type="transmembrane region" description="Helical" evidence="5">
    <location>
        <begin position="148"/>
        <end position="170"/>
    </location>
</feature>
<keyword evidence="4 5" id="KW-0472">Membrane</keyword>
<feature type="transmembrane region" description="Helical" evidence="5">
    <location>
        <begin position="20"/>
        <end position="37"/>
    </location>
</feature>
<evidence type="ECO:0000256" key="1">
    <source>
        <dbReference type="ARBA" id="ARBA00004141"/>
    </source>
</evidence>
<keyword evidence="3 5" id="KW-1133">Transmembrane helix</keyword>
<dbReference type="AlphaFoldDB" id="A0A072NEA5"/>
<evidence type="ECO:0000256" key="3">
    <source>
        <dbReference type="ARBA" id="ARBA00022989"/>
    </source>
</evidence>
<evidence type="ECO:0000313" key="7">
    <source>
        <dbReference type="Proteomes" id="UP000027936"/>
    </source>
</evidence>
<evidence type="ECO:0000256" key="4">
    <source>
        <dbReference type="ARBA" id="ARBA00023136"/>
    </source>
</evidence>
<dbReference type="GO" id="GO:0022857">
    <property type="term" value="F:transmembrane transporter activity"/>
    <property type="evidence" value="ECO:0007669"/>
    <property type="project" value="InterPro"/>
</dbReference>
<feature type="transmembrane region" description="Helical" evidence="5">
    <location>
        <begin position="107"/>
        <end position="128"/>
    </location>
</feature>
<keyword evidence="2 5" id="KW-0812">Transmembrane</keyword>
<comment type="subcellular location">
    <subcellularLocation>
        <location evidence="1">Membrane</location>
        <topology evidence="1">Multi-pass membrane protein</topology>
    </subcellularLocation>
</comment>
<dbReference type="PATRIC" id="fig|1348973.3.peg.4796"/>
<feature type="transmembrane region" description="Helical" evidence="5">
    <location>
        <begin position="76"/>
        <end position="95"/>
    </location>
</feature>
<gene>
    <name evidence="6" type="ORF">M670_04940</name>
</gene>
<dbReference type="PANTHER" id="PTHR43652:SF2">
    <property type="entry name" value="BASIC AMINO ACID ANTIPORTER YFCC-RELATED"/>
    <property type="match status" value="1"/>
</dbReference>
<dbReference type="InterPro" id="IPR001898">
    <property type="entry name" value="SLC13A/DASS"/>
</dbReference>
<name>A0A072NEA5_SCHAZ</name>
<organism evidence="6 7">
    <name type="scientific">Schinkia azotoformans MEV2011</name>
    <dbReference type="NCBI Taxonomy" id="1348973"/>
    <lineage>
        <taxon>Bacteria</taxon>
        <taxon>Bacillati</taxon>
        <taxon>Bacillota</taxon>
        <taxon>Bacilli</taxon>
        <taxon>Bacillales</taxon>
        <taxon>Bacillaceae</taxon>
        <taxon>Calidifontibacillus/Schinkia group</taxon>
        <taxon>Schinkia</taxon>
    </lineage>
</organism>
<dbReference type="Pfam" id="PF00939">
    <property type="entry name" value="Na_sulph_symp"/>
    <property type="match status" value="1"/>
</dbReference>
<dbReference type="EMBL" id="JJRY01000044">
    <property type="protein sequence ID" value="KEF35886.1"/>
    <property type="molecule type" value="Genomic_DNA"/>
</dbReference>
<feature type="transmembrane region" description="Helical" evidence="5">
    <location>
        <begin position="49"/>
        <end position="70"/>
    </location>
</feature>
<evidence type="ECO:0000256" key="5">
    <source>
        <dbReference type="SAM" id="Phobius"/>
    </source>
</evidence>